<evidence type="ECO:0000259" key="8">
    <source>
        <dbReference type="PROSITE" id="PS51162"/>
    </source>
</evidence>
<feature type="region of interest" description="Disordered" evidence="6">
    <location>
        <begin position="785"/>
        <end position="804"/>
    </location>
</feature>
<dbReference type="SMART" id="SM00179">
    <property type="entry name" value="EGF_CA"/>
    <property type="match status" value="1"/>
</dbReference>
<feature type="compositionally biased region" description="Polar residues" evidence="6">
    <location>
        <begin position="792"/>
        <end position="804"/>
    </location>
</feature>
<dbReference type="Pfam" id="PF00086">
    <property type="entry name" value="Thyroglobulin_1"/>
    <property type="match status" value="2"/>
</dbReference>
<feature type="domain" description="Thyroglobulin type-1" evidence="8">
    <location>
        <begin position="246"/>
        <end position="314"/>
    </location>
</feature>
<dbReference type="PROSITE" id="PS50853">
    <property type="entry name" value="FN3"/>
    <property type="match status" value="1"/>
</dbReference>
<evidence type="ECO:0000313" key="9">
    <source>
        <dbReference type="EMBL" id="OUC48447.1"/>
    </source>
</evidence>
<dbReference type="Proteomes" id="UP000243006">
    <property type="component" value="Unassembled WGS sequence"/>
</dbReference>
<dbReference type="PROSITE" id="PS00484">
    <property type="entry name" value="THYROGLOBULIN_1_1"/>
    <property type="match status" value="2"/>
</dbReference>
<dbReference type="SUPFAM" id="SSF57610">
    <property type="entry name" value="Thyroglobulin type-1 domain"/>
    <property type="match status" value="2"/>
</dbReference>
<evidence type="ECO:0000256" key="3">
    <source>
        <dbReference type="ARBA" id="ARBA00022737"/>
    </source>
</evidence>
<accession>A0A1Y3EXE3</accession>
<dbReference type="SMART" id="SM00060">
    <property type="entry name" value="FN3"/>
    <property type="match status" value="3"/>
</dbReference>
<dbReference type="InterPro" id="IPR036857">
    <property type="entry name" value="Thyroglobulin_1_sf"/>
</dbReference>
<evidence type="ECO:0000256" key="5">
    <source>
        <dbReference type="PROSITE-ProRule" id="PRU00500"/>
    </source>
</evidence>
<keyword evidence="2" id="KW-0964">Secreted</keyword>
<keyword evidence="4 5" id="KW-1015">Disulfide bond</keyword>
<organism evidence="9 10">
    <name type="scientific">Trichinella nativa</name>
    <dbReference type="NCBI Taxonomy" id="6335"/>
    <lineage>
        <taxon>Eukaryota</taxon>
        <taxon>Metazoa</taxon>
        <taxon>Ecdysozoa</taxon>
        <taxon>Nematoda</taxon>
        <taxon>Enoplea</taxon>
        <taxon>Dorylaimia</taxon>
        <taxon>Trichinellida</taxon>
        <taxon>Trichinellidae</taxon>
        <taxon>Trichinella</taxon>
    </lineage>
</organism>
<dbReference type="GO" id="GO:0005509">
    <property type="term" value="F:calcium ion binding"/>
    <property type="evidence" value="ECO:0007669"/>
    <property type="project" value="InterPro"/>
</dbReference>
<dbReference type="SUPFAM" id="SSF49265">
    <property type="entry name" value="Fibronectin type III"/>
    <property type="match status" value="1"/>
</dbReference>
<dbReference type="PROSITE" id="PS51162">
    <property type="entry name" value="THYROGLOBULIN_1_2"/>
    <property type="match status" value="2"/>
</dbReference>
<dbReference type="GO" id="GO:0005604">
    <property type="term" value="C:basement membrane"/>
    <property type="evidence" value="ECO:0007669"/>
    <property type="project" value="TreeGrafter"/>
</dbReference>
<dbReference type="InterPro" id="IPR001881">
    <property type="entry name" value="EGF-like_Ca-bd_dom"/>
</dbReference>
<feature type="disulfide bond" evidence="5">
    <location>
        <begin position="284"/>
        <end position="291"/>
    </location>
</feature>
<protein>
    <submittedName>
        <fullName evidence="9">Putative thyroglobulin type-1 repeat-containing domain protein</fullName>
    </submittedName>
</protein>
<dbReference type="CDD" id="cd00054">
    <property type="entry name" value="EGF_CA"/>
    <property type="match status" value="1"/>
</dbReference>
<feature type="domain" description="Fibronectin type-III" evidence="7">
    <location>
        <begin position="373"/>
        <end position="464"/>
    </location>
</feature>
<evidence type="ECO:0000259" key="7">
    <source>
        <dbReference type="PROSITE" id="PS50853"/>
    </source>
</evidence>
<gene>
    <name evidence="9" type="ORF">D917_01190</name>
</gene>
<dbReference type="EMBL" id="LVZM01002697">
    <property type="protein sequence ID" value="OUC48447.1"/>
    <property type="molecule type" value="Genomic_DNA"/>
</dbReference>
<feature type="region of interest" description="Disordered" evidence="6">
    <location>
        <begin position="519"/>
        <end position="651"/>
    </location>
</feature>
<name>A0A1Y3EXE3_9BILA</name>
<feature type="region of interest" description="Disordered" evidence="6">
    <location>
        <begin position="680"/>
        <end position="738"/>
    </location>
</feature>
<dbReference type="InterPro" id="IPR000716">
    <property type="entry name" value="Thyroglobulin_1"/>
</dbReference>
<feature type="compositionally biased region" description="Polar residues" evidence="6">
    <location>
        <begin position="602"/>
        <end position="619"/>
    </location>
</feature>
<dbReference type="Gene3D" id="2.10.25.10">
    <property type="entry name" value="Laminin"/>
    <property type="match status" value="1"/>
</dbReference>
<dbReference type="PANTHER" id="PTHR12352">
    <property type="entry name" value="SECRETED MODULAR CALCIUM-BINDING PROTEIN"/>
    <property type="match status" value="1"/>
</dbReference>
<evidence type="ECO:0000313" key="10">
    <source>
        <dbReference type="Proteomes" id="UP000243006"/>
    </source>
</evidence>
<evidence type="ECO:0000256" key="1">
    <source>
        <dbReference type="ARBA" id="ARBA00004613"/>
    </source>
</evidence>
<feature type="disulfide bond" evidence="5">
    <location>
        <begin position="215"/>
        <end position="222"/>
    </location>
</feature>
<evidence type="ECO:0000256" key="4">
    <source>
        <dbReference type="ARBA" id="ARBA00023157"/>
    </source>
</evidence>
<feature type="compositionally biased region" description="Polar residues" evidence="6">
    <location>
        <begin position="715"/>
        <end position="732"/>
    </location>
</feature>
<feature type="compositionally biased region" description="Basic and acidic residues" evidence="6">
    <location>
        <begin position="1323"/>
        <end position="1336"/>
    </location>
</feature>
<feature type="region of interest" description="Disordered" evidence="6">
    <location>
        <begin position="1323"/>
        <end position="1343"/>
    </location>
</feature>
<dbReference type="PROSITE" id="PS01187">
    <property type="entry name" value="EGF_CA"/>
    <property type="match status" value="1"/>
</dbReference>
<dbReference type="GO" id="GO:0005615">
    <property type="term" value="C:extracellular space"/>
    <property type="evidence" value="ECO:0007669"/>
    <property type="project" value="TreeGrafter"/>
</dbReference>
<feature type="compositionally biased region" description="Basic and acidic residues" evidence="6">
    <location>
        <begin position="568"/>
        <end position="580"/>
    </location>
</feature>
<dbReference type="Pfam" id="PF00041">
    <property type="entry name" value="fn3"/>
    <property type="match status" value="1"/>
</dbReference>
<dbReference type="CDD" id="cd00063">
    <property type="entry name" value="FN3"/>
    <property type="match status" value="1"/>
</dbReference>
<dbReference type="InterPro" id="IPR013783">
    <property type="entry name" value="Ig-like_fold"/>
</dbReference>
<feature type="domain" description="Thyroglobulin type-1" evidence="8">
    <location>
        <begin position="192"/>
        <end position="237"/>
    </location>
</feature>
<dbReference type="InterPro" id="IPR051950">
    <property type="entry name" value="Dev_reg/Prot_inhib"/>
</dbReference>
<dbReference type="InterPro" id="IPR036116">
    <property type="entry name" value="FN3_sf"/>
</dbReference>
<feature type="compositionally biased region" description="Basic and acidic residues" evidence="6">
    <location>
        <begin position="620"/>
        <end position="651"/>
    </location>
</feature>
<comment type="subcellular location">
    <subcellularLocation>
        <location evidence="1">Secreted</location>
    </subcellularLocation>
</comment>
<dbReference type="Gene3D" id="4.10.800.10">
    <property type="entry name" value="Thyroglobulin type-1"/>
    <property type="match status" value="2"/>
</dbReference>
<dbReference type="InterPro" id="IPR018097">
    <property type="entry name" value="EGF_Ca-bd_CS"/>
</dbReference>
<dbReference type="GO" id="GO:0007160">
    <property type="term" value="P:cell-matrix adhesion"/>
    <property type="evidence" value="ECO:0007669"/>
    <property type="project" value="TreeGrafter"/>
</dbReference>
<feature type="region of interest" description="Disordered" evidence="6">
    <location>
        <begin position="1278"/>
        <end position="1299"/>
    </location>
</feature>
<reference evidence="9 10" key="1">
    <citation type="submission" date="2015-04" db="EMBL/GenBank/DDBJ databases">
        <title>Draft genome of the roundworm Trichinella nativa.</title>
        <authorList>
            <person name="Mitreva M."/>
        </authorList>
    </citation>
    <scope>NUCLEOTIDE SEQUENCE [LARGE SCALE GENOMIC DNA]</scope>
    <source>
        <strain evidence="9 10">ISS45</strain>
    </source>
</reference>
<dbReference type="SUPFAM" id="SSF57196">
    <property type="entry name" value="EGF/Laminin"/>
    <property type="match status" value="1"/>
</dbReference>
<feature type="compositionally biased region" description="Basic and acidic residues" evidence="6">
    <location>
        <begin position="696"/>
        <end position="710"/>
    </location>
</feature>
<sequence length="1584" mass="177991">MNLDVLTENGKPEIIFDNGNFYARWSHLDPDESLQHNLYTSMNAQTPLELWDSVDIDPVERVLPLNSFEPGSHVYYQLQSFQSDGFQIKYPISRIDIPKLPESIQFKQSNGKMDLKISDFKLPTSNLTTLHVVLTDDLNKPMESWFSVPLSMDKQNVVESVPNISPNKTYYVQFVAMKNGIQQLLSDVYNVTSPALDEAYLPECDENGDFDSLQCHQHAGECWCVDSDTGKEIAGTKKIIQTFILIEGCIQQWDDVLSAYQNDPSVDFYTPRCTEDGFYEPLQCSDDGNECWCVDEETGDEIEGTKSSELPLFCENQKDIQPENVQAIIKNSSIYLKWNMSENSAVKPVFANGGTGKTSAVSFVNSTFDPPSKPANFRLEKVTDRLATLTWDRPSDWDETDTKVVVYTTDLTTGKKMQSSELDEDNSHTLELSPESSYTVTLAAVNEYGETTLSDAITFQTDPTGSLRQSTDLPVQVTGFSADPKSETEDTVHPKELLFFEFSNSSKLTMQNATAEFQSNATVDGVEDDNEPEDKFSYETITDDDAETNGDGKTDDSSFSVKKQTNGKSDDHKGKMSEKPSKKRPHSSSVDDDKAEKLWQSLPETPSKNVSLHGPSTTYETEKPVISDSNLKKTTDEKPKHTNEDENISEENKNLEIFHTTLMPVTRSLLFGETTDVNLNSELPHNKSSEFQPEEEFGRTDEEEEAHTLSEIDESTNTTPLNKQSSASNSEDITVHPNLPHMTSLQITTPTLAENDVGIVYSTSDFDLQKRPIVINEPTELKRLSPFDPSYSEPTTLMTDTPSIWQGDDETTPGFVDFQLTPKGNNGGFSVYWKPEKSSPEITDYSIWLSEGKHDKMPADVKRFRVPASENKFNYETNNALPYTVWMSASNSNGEGPLSKPKLWMRNRLSRPSQTTVKKAHVPKWTPVLISAKPTDYNAIDVEWIVPRGRHMPRSVDDLMILYSSDPEKAKDKWKAQAVRSNQDRKEVLHVPDTSIPYHICLQFRNQHGSGRLSNCMLTKPFNHDAEYYTTVNGYTMEDPSNNTPFKNLNNLLSGTITSEENNYPPSWTPDILFAEMTVPDRATVYWEVPESKTSSSSDLLLYYSDDPSKSKETWPHVTANSLVDGESKIRFPRTGRTYTICGRVRNAHGFGPFSNCIVATPYVPNYKEPVDQSSFSKHKPRVVPFIKSIKPLTAENMEVKWKLPDRFIDSNEDFIIFHTDDPGKPLNFWDTTAVLPSSSGDSSSIVKAKSDKPFAACMRARNIYGLGPLSNCVRTKTSKNRDYPSTSAGWHPRKGTTTVSPTAVSDLFNRNRPYIRLHSKMDEKDPSDAVRENKNPWDATDNANELSLAEKLIRPIADNHHKVSPLQLVQRKDEESMQSNPKTENDKKADDCTNWHKLIQSLPQSNVSVVPTCNCTCKFPSESGEERRCFYENMDADVDTNADLADMNQLSSITVTPRMKITPVPAGMEEECSCVKPKHGNLCPPGYLLKKNKCYGNIDECSYRNGGCSHGCVNTPGNYYCACPYGMVKDPENPFQCVNVDSMFSKISKLFSIYIWDKLKQQSVPLEKITASSSSSDSSSKLS</sequence>
<dbReference type="PANTHER" id="PTHR12352:SF3">
    <property type="entry name" value="NIDOGEN-2"/>
    <property type="match status" value="1"/>
</dbReference>
<dbReference type="Gene3D" id="2.60.40.10">
    <property type="entry name" value="Immunoglobulins"/>
    <property type="match status" value="2"/>
</dbReference>
<proteinExistence type="predicted"/>
<feature type="region of interest" description="Disordered" evidence="6">
    <location>
        <begin position="1364"/>
        <end position="1391"/>
    </location>
</feature>
<dbReference type="CDD" id="cd00191">
    <property type="entry name" value="TY"/>
    <property type="match status" value="2"/>
</dbReference>
<comment type="caution">
    <text evidence="5">Lacks conserved residue(s) required for the propagation of feature annotation.</text>
</comment>
<dbReference type="SMART" id="SM00211">
    <property type="entry name" value="TY"/>
    <property type="match status" value="2"/>
</dbReference>
<evidence type="ECO:0000256" key="6">
    <source>
        <dbReference type="SAM" id="MobiDB-lite"/>
    </source>
</evidence>
<dbReference type="InterPro" id="IPR003961">
    <property type="entry name" value="FN3_dom"/>
</dbReference>
<feature type="compositionally biased region" description="Polar residues" evidence="6">
    <location>
        <begin position="557"/>
        <end position="567"/>
    </location>
</feature>
<keyword evidence="3" id="KW-0677">Repeat</keyword>
<evidence type="ECO:0000256" key="2">
    <source>
        <dbReference type="ARBA" id="ARBA00022525"/>
    </source>
</evidence>
<comment type="caution">
    <text evidence="9">The sequence shown here is derived from an EMBL/GenBank/DDBJ whole genome shotgun (WGS) entry which is preliminary data.</text>
</comment>